<gene>
    <name evidence="1" type="ORF">LSAA_236</name>
</gene>
<sequence length="182" mass="21492">MASSRSSKSRSLNTDEIIEILDRLDSNNDIIMGFPDGNDLSDGDTPAHIEQDEDVDEMEENIPSNSKKHARRRWRKDYRECPISQSDRRSPLEITTLSRFLKMVDPKELMDIDRLKHDLKMLSALKEHTDSHDDSELEYFRKEMKALRKDLKIFRLDMSVPYTKCLKTRWWLSLLQLKHLPC</sequence>
<dbReference type="OrthoDB" id="6400910at2759"/>
<organism evidence="1 2">
    <name type="scientific">Lepeophtheirus salmonis</name>
    <name type="common">Salmon louse</name>
    <name type="synonym">Caligus salmonis</name>
    <dbReference type="NCBI Taxonomy" id="72036"/>
    <lineage>
        <taxon>Eukaryota</taxon>
        <taxon>Metazoa</taxon>
        <taxon>Ecdysozoa</taxon>
        <taxon>Arthropoda</taxon>
        <taxon>Crustacea</taxon>
        <taxon>Multicrustacea</taxon>
        <taxon>Hexanauplia</taxon>
        <taxon>Copepoda</taxon>
        <taxon>Siphonostomatoida</taxon>
        <taxon>Caligidae</taxon>
        <taxon>Lepeophtheirus</taxon>
    </lineage>
</organism>
<dbReference type="EMBL" id="CAJNVT010000087">
    <property type="protein sequence ID" value="CAF2744967.1"/>
    <property type="molecule type" value="Genomic_DNA"/>
</dbReference>
<name>A0A817FCS1_LEPSM</name>
<keyword evidence="2" id="KW-1185">Reference proteome</keyword>
<accession>A0A817FCS1</accession>
<comment type="caution">
    <text evidence="1">The sequence shown here is derived from an EMBL/GenBank/DDBJ whole genome shotgun (WGS) entry which is preliminary data.</text>
</comment>
<dbReference type="AlphaFoldDB" id="A0A817FCS1"/>
<reference evidence="1" key="1">
    <citation type="submission" date="2021-02" db="EMBL/GenBank/DDBJ databases">
        <authorList>
            <person name="Bekaert M."/>
        </authorList>
    </citation>
    <scope>NUCLEOTIDE SEQUENCE</scope>
    <source>
        <strain evidence="1">IoA-00</strain>
    </source>
</reference>
<proteinExistence type="predicted"/>
<dbReference type="Proteomes" id="UP000675881">
    <property type="component" value="Unassembled WGS sequence"/>
</dbReference>
<evidence type="ECO:0000313" key="2">
    <source>
        <dbReference type="Proteomes" id="UP000675881"/>
    </source>
</evidence>
<protein>
    <submittedName>
        <fullName evidence="1">(salmon louse) hypothetical protein</fullName>
    </submittedName>
</protein>
<evidence type="ECO:0000313" key="1">
    <source>
        <dbReference type="EMBL" id="CAF2744967.1"/>
    </source>
</evidence>